<evidence type="ECO:0000313" key="3">
    <source>
        <dbReference type="Proteomes" id="UP000006034"/>
    </source>
</evidence>
<dbReference type="Pfam" id="PF04404">
    <property type="entry name" value="ERF"/>
    <property type="match status" value="1"/>
</dbReference>
<dbReference type="GeneID" id="78087447"/>
<dbReference type="InterPro" id="IPR007499">
    <property type="entry name" value="ERF_bacteria_virus"/>
</dbReference>
<organism evidence="2 3">
    <name type="scientific">Bilophila wadsworthia (strain 3_1_6)</name>
    <dbReference type="NCBI Taxonomy" id="563192"/>
    <lineage>
        <taxon>Bacteria</taxon>
        <taxon>Pseudomonadati</taxon>
        <taxon>Thermodesulfobacteriota</taxon>
        <taxon>Desulfovibrionia</taxon>
        <taxon>Desulfovibrionales</taxon>
        <taxon>Desulfovibrionaceae</taxon>
        <taxon>Bilophila</taxon>
    </lineage>
</organism>
<evidence type="ECO:0000256" key="1">
    <source>
        <dbReference type="SAM" id="MobiDB-lite"/>
    </source>
</evidence>
<sequence>MCDQPQPTGIYQAMAEILAEIPSIGKDNKNKEQGFKYRGIDDVYNALHPLLAKHKVFMAPTVLSRASEDRTTAKGGAMQCVTLSVEYRFFHADGSSISCTVMGEGRDTSDKATNKAMAVAHKYALLQTFCIPTEDIGQDDPDAETPEPVQPRQDARPQVMSGPVDFDKVRAELARMTTEEELQEYWKKVRVEKEHRHFNQLSRLFLDRRKELAPKRETPSPEKPRPTSSIPNIIPADQVIAEFNACETITALYAAATRLAVPENHPEIAAIREAFRVRRKQIEAGQTRAA</sequence>
<feature type="region of interest" description="Disordered" evidence="1">
    <location>
        <begin position="209"/>
        <end position="232"/>
    </location>
</feature>
<dbReference type="OrthoDB" id="3525196at2"/>
<dbReference type="EMBL" id="ADCP02000003">
    <property type="protein sequence ID" value="EFV44427.1"/>
    <property type="molecule type" value="Genomic_DNA"/>
</dbReference>
<dbReference type="eggNOG" id="COG0629">
    <property type="taxonomic scope" value="Bacteria"/>
</dbReference>
<protein>
    <recommendedName>
        <fullName evidence="4">Single-stranded DNA-binding protein</fullName>
    </recommendedName>
</protein>
<reference evidence="2 3" key="1">
    <citation type="submission" date="2010-10" db="EMBL/GenBank/DDBJ databases">
        <authorList>
            <consortium name="The Broad Institute Genome Sequencing Platform"/>
            <person name="Ward D."/>
            <person name="Earl A."/>
            <person name="Feldgarden M."/>
            <person name="Young S.K."/>
            <person name="Gargeya S."/>
            <person name="Zeng Q."/>
            <person name="Alvarado L."/>
            <person name="Berlin A."/>
            <person name="Bochicchio J."/>
            <person name="Chapman S.B."/>
            <person name="Chen Z."/>
            <person name="Freedman E."/>
            <person name="Gellesch M."/>
            <person name="Goldberg J."/>
            <person name="Griggs A."/>
            <person name="Gujja S."/>
            <person name="Heilman E."/>
            <person name="Heiman D."/>
            <person name="Howarth C."/>
            <person name="Mehta T."/>
            <person name="Neiman D."/>
            <person name="Pearson M."/>
            <person name="Roberts A."/>
            <person name="Saif S."/>
            <person name="Shea T."/>
            <person name="Shenoy N."/>
            <person name="Sisk P."/>
            <person name="Stolte C."/>
            <person name="Sykes S."/>
            <person name="White J."/>
            <person name="Yandava C."/>
            <person name="Allen-Vercoe E."/>
            <person name="Sibley C."/>
            <person name="Ambrose C.E."/>
            <person name="Strauss J."/>
            <person name="Daigneault M."/>
            <person name="Haas B."/>
            <person name="Nusbaum C."/>
            <person name="Birren B."/>
        </authorList>
    </citation>
    <scope>NUCLEOTIDE SEQUENCE [LARGE SCALE GENOMIC DNA]</scope>
    <source>
        <strain evidence="2 3">3_1_6</strain>
    </source>
</reference>
<reference evidence="2 3" key="2">
    <citation type="submission" date="2013-04" db="EMBL/GenBank/DDBJ databases">
        <title>The Genome Sequence of Bilophila wadsworthia 3_1_6.</title>
        <authorList>
            <consortium name="The Broad Institute Genomics Platform"/>
            <person name="Earl A."/>
            <person name="Ward D."/>
            <person name="Feldgarden M."/>
            <person name="Gevers D."/>
            <person name="Sibley C."/>
            <person name="Strauss J."/>
            <person name="Allen-Vercoe E."/>
            <person name="Walker B."/>
            <person name="Young S."/>
            <person name="Zeng Q."/>
            <person name="Gargeya S."/>
            <person name="Fitzgerald M."/>
            <person name="Haas B."/>
            <person name="Abouelleil A."/>
            <person name="Allen A.W."/>
            <person name="Alvarado L."/>
            <person name="Arachchi H.M."/>
            <person name="Berlin A.M."/>
            <person name="Chapman S.B."/>
            <person name="Gainer-Dewar J."/>
            <person name="Goldberg J."/>
            <person name="Griggs A."/>
            <person name="Gujja S."/>
            <person name="Hansen M."/>
            <person name="Howarth C."/>
            <person name="Imamovic A."/>
            <person name="Ireland A."/>
            <person name="Larimer J."/>
            <person name="McCowan C."/>
            <person name="Murphy C."/>
            <person name="Pearson M."/>
            <person name="Poon T.W."/>
            <person name="Priest M."/>
            <person name="Roberts A."/>
            <person name="Saif S."/>
            <person name="Shea T."/>
            <person name="Sisk P."/>
            <person name="Sykes S."/>
            <person name="Wortman J."/>
            <person name="Nusbaum C."/>
            <person name="Birren B."/>
        </authorList>
    </citation>
    <scope>NUCLEOTIDE SEQUENCE [LARGE SCALE GENOMIC DNA]</scope>
    <source>
        <strain evidence="2 3">3_1_6</strain>
    </source>
</reference>
<proteinExistence type="predicted"/>
<dbReference type="AlphaFoldDB" id="E5Y6F5"/>
<accession>E5Y6F5</accession>
<feature type="region of interest" description="Disordered" evidence="1">
    <location>
        <begin position="134"/>
        <end position="160"/>
    </location>
</feature>
<dbReference type="STRING" id="563192.HMPREF0179_01768"/>
<dbReference type="HOGENOM" id="CLU_975447_0_0_7"/>
<comment type="caution">
    <text evidence="2">The sequence shown here is derived from an EMBL/GenBank/DDBJ whole genome shotgun (WGS) entry which is preliminary data.</text>
</comment>
<keyword evidence="3" id="KW-1185">Reference proteome</keyword>
<feature type="compositionally biased region" description="Acidic residues" evidence="1">
    <location>
        <begin position="136"/>
        <end position="145"/>
    </location>
</feature>
<dbReference type="RefSeq" id="WP_005027317.1">
    <property type="nucleotide sequence ID" value="NZ_KE150240.1"/>
</dbReference>
<evidence type="ECO:0008006" key="4">
    <source>
        <dbReference type="Google" id="ProtNLM"/>
    </source>
</evidence>
<name>E5Y6F5_BILW3</name>
<dbReference type="Proteomes" id="UP000006034">
    <property type="component" value="Unassembled WGS sequence"/>
</dbReference>
<evidence type="ECO:0000313" key="2">
    <source>
        <dbReference type="EMBL" id="EFV44427.1"/>
    </source>
</evidence>
<feature type="compositionally biased region" description="Basic and acidic residues" evidence="1">
    <location>
        <begin position="209"/>
        <end position="225"/>
    </location>
</feature>
<gene>
    <name evidence="2" type="ORF">HMPREF0179_01768</name>
</gene>